<gene>
    <name evidence="2" type="ORF">Zm00014a_017119</name>
</gene>
<feature type="compositionally biased region" description="Basic and acidic residues" evidence="1">
    <location>
        <begin position="179"/>
        <end position="189"/>
    </location>
</feature>
<dbReference type="AlphaFoldDB" id="A0A3L6DIX8"/>
<reference evidence="2" key="1">
    <citation type="journal article" date="2018" name="Nat. Genet.">
        <title>Extensive intraspecific gene order and gene structural variations between Mo17 and other maize genomes.</title>
        <authorList>
            <person name="Sun S."/>
            <person name="Zhou Y."/>
            <person name="Chen J."/>
            <person name="Shi J."/>
            <person name="Zhao H."/>
            <person name="Zhao H."/>
            <person name="Song W."/>
            <person name="Zhang M."/>
            <person name="Cui Y."/>
            <person name="Dong X."/>
            <person name="Liu H."/>
            <person name="Ma X."/>
            <person name="Jiao Y."/>
            <person name="Wang B."/>
            <person name="Wei X."/>
            <person name="Stein J.C."/>
            <person name="Glaubitz J.C."/>
            <person name="Lu F."/>
            <person name="Yu G."/>
            <person name="Liang C."/>
            <person name="Fengler K."/>
            <person name="Li B."/>
            <person name="Rafalski A."/>
            <person name="Schnable P.S."/>
            <person name="Ware D.H."/>
            <person name="Buckler E.S."/>
            <person name="Lai J."/>
        </authorList>
    </citation>
    <scope>NUCLEOTIDE SEQUENCE [LARGE SCALE GENOMIC DNA]</scope>
    <source>
        <tissue evidence="2">Seedling</tissue>
    </source>
</reference>
<evidence type="ECO:0000256" key="1">
    <source>
        <dbReference type="SAM" id="MobiDB-lite"/>
    </source>
</evidence>
<feature type="compositionally biased region" description="Gly residues" evidence="1">
    <location>
        <begin position="231"/>
        <end position="241"/>
    </location>
</feature>
<comment type="caution">
    <text evidence="2">The sequence shown here is derived from an EMBL/GenBank/DDBJ whole genome shotgun (WGS) entry which is preliminary data.</text>
</comment>
<protein>
    <submittedName>
        <fullName evidence="2">Uncharacterized protein</fullName>
    </submittedName>
</protein>
<dbReference type="EMBL" id="NCVQ01000009">
    <property type="protein sequence ID" value="PWZ08560.1"/>
    <property type="molecule type" value="Genomic_DNA"/>
</dbReference>
<feature type="region of interest" description="Disordered" evidence="1">
    <location>
        <begin position="1"/>
        <end position="301"/>
    </location>
</feature>
<sequence length="311" mass="32774">MHFSYEQVPGSPLRPPGEAPEHHWQPCQPAVAHPRRPPRSGGARRVLEDRHAAARRRAVRSAEQGPGKPAQPPDATWRAAPRVGRRLQPAGEGRQPPVAGAGRADLRARRCARGRVGEPRPPGAPGAAGRPAAVERVQRPEPPPAAEPEADGRHGCAGGAQLRGGRPVHPAEPDQAIDVEYRGGAEVRGHAGRAAEPGRADDDVRLIRRRSAGVRGDWVPEPAEAKARSTGAGGVDGGPGVHAGARHADAVPVRQDADAPGGARRDEGAGGGGAVQHARHREQDQGGRRPGLPQSQARTRHPDYILIIPIW</sequence>
<feature type="compositionally biased region" description="Low complexity" evidence="1">
    <location>
        <begin position="125"/>
        <end position="135"/>
    </location>
</feature>
<accession>A0A3L6DIX8</accession>
<organism evidence="2">
    <name type="scientific">Zea mays</name>
    <name type="common">Maize</name>
    <dbReference type="NCBI Taxonomy" id="4577"/>
    <lineage>
        <taxon>Eukaryota</taxon>
        <taxon>Viridiplantae</taxon>
        <taxon>Streptophyta</taxon>
        <taxon>Embryophyta</taxon>
        <taxon>Tracheophyta</taxon>
        <taxon>Spermatophyta</taxon>
        <taxon>Magnoliopsida</taxon>
        <taxon>Liliopsida</taxon>
        <taxon>Poales</taxon>
        <taxon>Poaceae</taxon>
        <taxon>PACMAD clade</taxon>
        <taxon>Panicoideae</taxon>
        <taxon>Andropogonodae</taxon>
        <taxon>Andropogoneae</taxon>
        <taxon>Tripsacinae</taxon>
        <taxon>Zea</taxon>
    </lineage>
</organism>
<proteinExistence type="predicted"/>
<evidence type="ECO:0000313" key="2">
    <source>
        <dbReference type="EMBL" id="PWZ08560.1"/>
    </source>
</evidence>
<dbReference type="Proteomes" id="UP000251960">
    <property type="component" value="Chromosome 8"/>
</dbReference>
<feature type="compositionally biased region" description="Basic and acidic residues" evidence="1">
    <location>
        <begin position="196"/>
        <end position="206"/>
    </location>
</feature>
<name>A0A3L6DIX8_MAIZE</name>